<dbReference type="AlphaFoldDB" id="A0A1K9ZNK5"/>
<protein>
    <submittedName>
        <fullName evidence="1">Transposase mutator type</fullName>
    </submittedName>
</protein>
<dbReference type="EMBL" id="FPLD01000062">
    <property type="protein sequence ID" value="SGZ00650.1"/>
    <property type="molecule type" value="Genomic_DNA"/>
</dbReference>
<name>A0A1K9ZNK5_9GAMM</name>
<sequence>MTKQELEAFAKEAAKGLKSQQDLLDFSQMLTKITVEAALNAE</sequence>
<gene>
    <name evidence="1" type="ORF">NVI5450_2332</name>
</gene>
<reference evidence="1 2" key="1">
    <citation type="submission" date="2016-11" db="EMBL/GenBank/DDBJ databases">
        <authorList>
            <person name="Jaros S."/>
            <person name="Januszkiewicz K."/>
            <person name="Wedrychowicz H."/>
        </authorList>
    </citation>
    <scope>NUCLEOTIDE SEQUENCE [LARGE SCALE GENOMIC DNA]</scope>
    <source>
        <strain evidence="1">NVI 5450</strain>
    </source>
</reference>
<evidence type="ECO:0000313" key="2">
    <source>
        <dbReference type="Proteomes" id="UP000183794"/>
    </source>
</evidence>
<accession>A0A1K9ZNK5</accession>
<feature type="non-terminal residue" evidence="1">
    <location>
        <position position="42"/>
    </location>
</feature>
<organism evidence="1 2">
    <name type="scientific">Moritella viscosa</name>
    <dbReference type="NCBI Taxonomy" id="80854"/>
    <lineage>
        <taxon>Bacteria</taxon>
        <taxon>Pseudomonadati</taxon>
        <taxon>Pseudomonadota</taxon>
        <taxon>Gammaproteobacteria</taxon>
        <taxon>Alteromonadales</taxon>
        <taxon>Moritellaceae</taxon>
        <taxon>Moritella</taxon>
    </lineage>
</organism>
<dbReference type="Proteomes" id="UP000183794">
    <property type="component" value="Unassembled WGS sequence"/>
</dbReference>
<evidence type="ECO:0000313" key="1">
    <source>
        <dbReference type="EMBL" id="SGZ00650.1"/>
    </source>
</evidence>
<proteinExistence type="predicted"/>